<gene>
    <name evidence="2" type="ORF">J2X16_003078</name>
</gene>
<dbReference type="PROSITE" id="PS51257">
    <property type="entry name" value="PROKAR_LIPOPROTEIN"/>
    <property type="match status" value="1"/>
</dbReference>
<evidence type="ECO:0000313" key="2">
    <source>
        <dbReference type="EMBL" id="MDR7297729.1"/>
    </source>
</evidence>
<keyword evidence="1" id="KW-0732">Signal</keyword>
<reference evidence="2 3" key="1">
    <citation type="submission" date="2023-07" db="EMBL/GenBank/DDBJ databases">
        <title>Sorghum-associated microbial communities from plants grown in Nebraska, USA.</title>
        <authorList>
            <person name="Schachtman D."/>
        </authorList>
    </citation>
    <scope>NUCLEOTIDE SEQUENCE [LARGE SCALE GENOMIC DNA]</scope>
    <source>
        <strain evidence="2 3">BE310</strain>
    </source>
</reference>
<sequence length="197" mass="20863">MSNTLRLLLVAASTAFLVGCAGTNFKRPDAGALQVGKSTAAQVTQVMGAPQMTGELLRNGEKLKSVRYAYAEGAGSGKYPGVTPARAQVFLTHNDLLVAEEFISSFPNDATDFDEGKVSAIVKGKSTRADVAALLGNPNGRGVHPFIKTKGETAFIYSYTHVKGSVFNMKLYTKTLIVSFDAAGLVTDVEYTSSGEK</sequence>
<keyword evidence="3" id="KW-1185">Reference proteome</keyword>
<evidence type="ECO:0000313" key="3">
    <source>
        <dbReference type="Proteomes" id="UP001180536"/>
    </source>
</evidence>
<proteinExistence type="predicted"/>
<feature type="chain" id="PRO_5045685373" evidence="1">
    <location>
        <begin position="22"/>
        <end position="197"/>
    </location>
</feature>
<protein>
    <submittedName>
        <fullName evidence="2">Outer membrane protein assembly factor BamE (Lipoprotein component of BamABCDE complex)</fullName>
    </submittedName>
</protein>
<organism evidence="2 3">
    <name type="scientific">Pelomonas aquatica</name>
    <dbReference type="NCBI Taxonomy" id="431058"/>
    <lineage>
        <taxon>Bacteria</taxon>
        <taxon>Pseudomonadati</taxon>
        <taxon>Pseudomonadota</taxon>
        <taxon>Betaproteobacteria</taxon>
        <taxon>Burkholderiales</taxon>
        <taxon>Sphaerotilaceae</taxon>
        <taxon>Roseateles</taxon>
    </lineage>
</organism>
<accession>A0ABU1ZAS6</accession>
<feature type="signal peptide" evidence="1">
    <location>
        <begin position="1"/>
        <end position="21"/>
    </location>
</feature>
<dbReference type="RefSeq" id="WP_157275402.1">
    <property type="nucleotide sequence ID" value="NZ_JAVDXQ010000004.1"/>
</dbReference>
<evidence type="ECO:0000256" key="1">
    <source>
        <dbReference type="SAM" id="SignalP"/>
    </source>
</evidence>
<dbReference type="EMBL" id="JAVDXQ010000004">
    <property type="protein sequence ID" value="MDR7297729.1"/>
    <property type="molecule type" value="Genomic_DNA"/>
</dbReference>
<name>A0ABU1ZAS6_9BURK</name>
<dbReference type="Proteomes" id="UP001180536">
    <property type="component" value="Unassembled WGS sequence"/>
</dbReference>
<comment type="caution">
    <text evidence="2">The sequence shown here is derived from an EMBL/GenBank/DDBJ whole genome shotgun (WGS) entry which is preliminary data.</text>
</comment>